<name>A0A327YZ36_9ACTN</name>
<dbReference type="EMBL" id="QLMJ01000028">
    <property type="protein sequence ID" value="RAK26268.1"/>
    <property type="molecule type" value="Genomic_DNA"/>
</dbReference>
<organism evidence="2 3">
    <name type="scientific">Actinoplanes lutulentus</name>
    <dbReference type="NCBI Taxonomy" id="1287878"/>
    <lineage>
        <taxon>Bacteria</taxon>
        <taxon>Bacillati</taxon>
        <taxon>Actinomycetota</taxon>
        <taxon>Actinomycetes</taxon>
        <taxon>Micromonosporales</taxon>
        <taxon>Micromonosporaceae</taxon>
        <taxon>Actinoplanes</taxon>
    </lineage>
</organism>
<keyword evidence="3" id="KW-1185">Reference proteome</keyword>
<dbReference type="AlphaFoldDB" id="A0A327YZ36"/>
<protein>
    <submittedName>
        <fullName evidence="2">YkgG family uncharacterized protein</fullName>
    </submittedName>
</protein>
<dbReference type="InterPro" id="IPR003741">
    <property type="entry name" value="LUD_dom"/>
</dbReference>
<sequence length="202" mass="21710">MDATFAVAAEADRVDRAAKALQDNGFLTHVTDTADDARRLVAGLVPRDKTVFTALSETLRVSGITSDLDDSGDFLSVRANAAPASDDVYDVIRLGAQPDVVVGSVHAVTEEGHLVIGSASGSQFAPYASGARQVIWVAGAQKVVPDLETALRRLRTYSLPREQQRLQERYGQSSFLAKILILEREAFPGRGTVVLVREAIGF</sequence>
<accession>A0A327YZ36</accession>
<dbReference type="SUPFAM" id="SSF100950">
    <property type="entry name" value="NagB/RpiA/CoA transferase-like"/>
    <property type="match status" value="1"/>
</dbReference>
<dbReference type="InterPro" id="IPR037171">
    <property type="entry name" value="NagB/RpiA_transferase-like"/>
</dbReference>
<feature type="domain" description="LUD" evidence="1">
    <location>
        <begin position="15"/>
        <end position="171"/>
    </location>
</feature>
<dbReference type="Pfam" id="PF02589">
    <property type="entry name" value="LUD_dom"/>
    <property type="match status" value="1"/>
</dbReference>
<proteinExistence type="predicted"/>
<dbReference type="RefSeq" id="WP_220091568.1">
    <property type="nucleotide sequence ID" value="NZ_JACHWI010000014.1"/>
</dbReference>
<comment type="caution">
    <text evidence="2">The sequence shown here is derived from an EMBL/GenBank/DDBJ whole genome shotgun (WGS) entry which is preliminary data.</text>
</comment>
<gene>
    <name evidence="2" type="ORF">B0I29_128118</name>
</gene>
<evidence type="ECO:0000259" key="1">
    <source>
        <dbReference type="Pfam" id="PF02589"/>
    </source>
</evidence>
<evidence type="ECO:0000313" key="2">
    <source>
        <dbReference type="EMBL" id="RAK26268.1"/>
    </source>
</evidence>
<evidence type="ECO:0000313" key="3">
    <source>
        <dbReference type="Proteomes" id="UP000249341"/>
    </source>
</evidence>
<dbReference type="PANTHER" id="PTHR36179">
    <property type="entry name" value="LUD_DOM DOMAIN-CONTAINING PROTEIN"/>
    <property type="match status" value="1"/>
</dbReference>
<dbReference type="Proteomes" id="UP000249341">
    <property type="component" value="Unassembled WGS sequence"/>
</dbReference>
<reference evidence="2 3" key="1">
    <citation type="submission" date="2018-06" db="EMBL/GenBank/DDBJ databases">
        <title>Genomic Encyclopedia of Type Strains, Phase III (KMG-III): the genomes of soil and plant-associated and newly described type strains.</title>
        <authorList>
            <person name="Whitman W."/>
        </authorList>
    </citation>
    <scope>NUCLEOTIDE SEQUENCE [LARGE SCALE GENOMIC DNA]</scope>
    <source>
        <strain evidence="2 3">CGMCC 4.7090</strain>
    </source>
</reference>
<dbReference type="PANTHER" id="PTHR36179:SF2">
    <property type="entry name" value="LUD DOMAIN-CONTAINING PROTEIN"/>
    <property type="match status" value="1"/>
</dbReference>